<keyword evidence="1" id="KW-1133">Transmembrane helix</keyword>
<dbReference type="Proteomes" id="UP000231019">
    <property type="component" value="Unassembled WGS sequence"/>
</dbReference>
<organism evidence="2 3">
    <name type="scientific">bacterium (Candidatus Blackallbacteria) CG17_big_fil_post_rev_8_21_14_2_50_48_46</name>
    <dbReference type="NCBI Taxonomy" id="2014261"/>
    <lineage>
        <taxon>Bacteria</taxon>
        <taxon>Candidatus Blackallbacteria</taxon>
    </lineage>
</organism>
<reference evidence="2 3" key="1">
    <citation type="submission" date="2017-09" db="EMBL/GenBank/DDBJ databases">
        <title>Depth-based differentiation of microbial function through sediment-hosted aquifers and enrichment of novel symbionts in the deep terrestrial subsurface.</title>
        <authorList>
            <person name="Probst A.J."/>
            <person name="Ladd B."/>
            <person name="Jarett J.K."/>
            <person name="Geller-Mcgrath D.E."/>
            <person name="Sieber C.M."/>
            <person name="Emerson J.B."/>
            <person name="Anantharaman K."/>
            <person name="Thomas B.C."/>
            <person name="Malmstrom R."/>
            <person name="Stieglmeier M."/>
            <person name="Klingl A."/>
            <person name="Woyke T."/>
            <person name="Ryan C.M."/>
            <person name="Banfield J.F."/>
        </authorList>
    </citation>
    <scope>NUCLEOTIDE SEQUENCE [LARGE SCALE GENOMIC DNA]</scope>
    <source>
        <strain evidence="2">CG17_big_fil_post_rev_8_21_14_2_50_48_46</strain>
    </source>
</reference>
<name>A0A2M7G2S1_9BACT</name>
<dbReference type="Pfam" id="PF02325">
    <property type="entry name" value="CCB3_YggT"/>
    <property type="match status" value="1"/>
</dbReference>
<proteinExistence type="predicted"/>
<dbReference type="GO" id="GO:0016020">
    <property type="term" value="C:membrane"/>
    <property type="evidence" value="ECO:0007669"/>
    <property type="project" value="InterPro"/>
</dbReference>
<feature type="transmembrane region" description="Helical" evidence="1">
    <location>
        <begin position="68"/>
        <end position="86"/>
    </location>
</feature>
<keyword evidence="1" id="KW-0812">Transmembrane</keyword>
<feature type="transmembrane region" description="Helical" evidence="1">
    <location>
        <begin position="12"/>
        <end position="31"/>
    </location>
</feature>
<evidence type="ECO:0000313" key="2">
    <source>
        <dbReference type="EMBL" id="PIW16071.1"/>
    </source>
</evidence>
<evidence type="ECO:0000256" key="1">
    <source>
        <dbReference type="SAM" id="Phobius"/>
    </source>
</evidence>
<dbReference type="EMBL" id="PFFQ01000041">
    <property type="protein sequence ID" value="PIW16071.1"/>
    <property type="molecule type" value="Genomic_DNA"/>
</dbReference>
<dbReference type="InterPro" id="IPR003425">
    <property type="entry name" value="CCB3/YggT"/>
</dbReference>
<accession>A0A2M7G2S1</accession>
<sequence>MIVILQILDGIRGLVFLLIVARMVISFLPQVDLRHPIIRFVYGVTEPLLAPFRSILPSTRIGIDFSPLLLMLFMDIIFRLVVNLISNLA</sequence>
<comment type="caution">
    <text evidence="2">The sequence shown here is derived from an EMBL/GenBank/DDBJ whole genome shotgun (WGS) entry which is preliminary data.</text>
</comment>
<dbReference type="AlphaFoldDB" id="A0A2M7G2S1"/>
<protein>
    <submittedName>
        <fullName evidence="2">YggT family protein</fullName>
    </submittedName>
</protein>
<evidence type="ECO:0000313" key="3">
    <source>
        <dbReference type="Proteomes" id="UP000231019"/>
    </source>
</evidence>
<keyword evidence="1" id="KW-0472">Membrane</keyword>
<gene>
    <name evidence="2" type="ORF">COW36_15275</name>
</gene>